<reference evidence="2 3" key="1">
    <citation type="submission" date="2016-02" db="EMBL/GenBank/DDBJ databases">
        <authorList>
            <person name="Teng J.L."/>
            <person name="Tang Y."/>
            <person name="Huang Y."/>
            <person name="Guo F."/>
            <person name="Wei W."/>
            <person name="Chen J.H."/>
            <person name="Wong S.Y."/>
            <person name="Lau S.K."/>
            <person name="Woo P.C."/>
        </authorList>
    </citation>
    <scope>NUCLEOTIDE SEQUENCE [LARGE SCALE GENOMIC DNA]</scope>
    <source>
        <strain evidence="2 3">JCM 13375</strain>
    </source>
</reference>
<sequence>MTPNPPTAESTDDVRSDGHGSSDTTDIAAPARRYRRILPASHVEVLSQLDRAPSWVEPSQIAAQNCRAVLVRLLRAGLVEWKPPLAGGEGLYCLTPTGERALEHHCGPRWTQRLAPGTAIDVLTQSGQWHPARTDSTIEGVYGADGQRQHDHAGVWVILTGHDRRWPWPWPATDIQPRTER</sequence>
<evidence type="ECO:0000313" key="3">
    <source>
        <dbReference type="Proteomes" id="UP000070409"/>
    </source>
</evidence>
<gene>
    <name evidence="2" type="ORF">AXK61_21730</name>
</gene>
<organism evidence="2 3">
    <name type="scientific">Tsukamurella pseudospumae</name>
    <dbReference type="NCBI Taxonomy" id="239498"/>
    <lineage>
        <taxon>Bacteria</taxon>
        <taxon>Bacillati</taxon>
        <taxon>Actinomycetota</taxon>
        <taxon>Actinomycetes</taxon>
        <taxon>Mycobacteriales</taxon>
        <taxon>Tsukamurellaceae</taxon>
        <taxon>Tsukamurella</taxon>
    </lineage>
</organism>
<proteinExistence type="predicted"/>
<evidence type="ECO:0008006" key="4">
    <source>
        <dbReference type="Google" id="ProtNLM"/>
    </source>
</evidence>
<protein>
    <recommendedName>
        <fullName evidence="4">HTH hxlR-type domain-containing protein</fullName>
    </recommendedName>
</protein>
<name>A0A137ZHK5_9ACTN</name>
<dbReference type="Proteomes" id="UP000070409">
    <property type="component" value="Unassembled WGS sequence"/>
</dbReference>
<evidence type="ECO:0000256" key="1">
    <source>
        <dbReference type="SAM" id="MobiDB-lite"/>
    </source>
</evidence>
<feature type="region of interest" description="Disordered" evidence="1">
    <location>
        <begin position="1"/>
        <end position="28"/>
    </location>
</feature>
<keyword evidence="3" id="KW-1185">Reference proteome</keyword>
<accession>A0A137ZHK5</accession>
<dbReference type="EMBL" id="LSRE01000017">
    <property type="protein sequence ID" value="KXO97666.1"/>
    <property type="molecule type" value="Genomic_DNA"/>
</dbReference>
<evidence type="ECO:0000313" key="2">
    <source>
        <dbReference type="EMBL" id="KXO97666.1"/>
    </source>
</evidence>
<comment type="caution">
    <text evidence="2">The sequence shown here is derived from an EMBL/GenBank/DDBJ whole genome shotgun (WGS) entry which is preliminary data.</text>
</comment>
<dbReference type="RefSeq" id="WP_068745815.1">
    <property type="nucleotide sequence ID" value="NZ_LSRE01000017.1"/>
</dbReference>